<organism evidence="3 4">
    <name type="scientific">Acer saccharum</name>
    <name type="common">Sugar maple</name>
    <dbReference type="NCBI Taxonomy" id="4024"/>
    <lineage>
        <taxon>Eukaryota</taxon>
        <taxon>Viridiplantae</taxon>
        <taxon>Streptophyta</taxon>
        <taxon>Embryophyta</taxon>
        <taxon>Tracheophyta</taxon>
        <taxon>Spermatophyta</taxon>
        <taxon>Magnoliopsida</taxon>
        <taxon>eudicotyledons</taxon>
        <taxon>Gunneridae</taxon>
        <taxon>Pentapetalae</taxon>
        <taxon>rosids</taxon>
        <taxon>malvids</taxon>
        <taxon>Sapindales</taxon>
        <taxon>Sapindaceae</taxon>
        <taxon>Hippocastanoideae</taxon>
        <taxon>Acereae</taxon>
        <taxon>Acer</taxon>
    </lineage>
</organism>
<comment type="caution">
    <text evidence="3">The sequence shown here is derived from an EMBL/GenBank/DDBJ whole genome shotgun (WGS) entry which is preliminary data.</text>
</comment>
<name>A0AA39V7U9_ACESA</name>
<feature type="domain" description="Transposase MuDR plant" evidence="2">
    <location>
        <begin position="234"/>
        <end position="279"/>
    </location>
</feature>
<evidence type="ECO:0000313" key="4">
    <source>
        <dbReference type="Proteomes" id="UP001168877"/>
    </source>
</evidence>
<gene>
    <name evidence="3" type="ORF">LWI29_016394</name>
</gene>
<dbReference type="EMBL" id="JAUESC010000385">
    <property type="protein sequence ID" value="KAK0578799.1"/>
    <property type="molecule type" value="Genomic_DNA"/>
</dbReference>
<feature type="region of interest" description="Disordered" evidence="1">
    <location>
        <begin position="105"/>
        <end position="206"/>
    </location>
</feature>
<protein>
    <recommendedName>
        <fullName evidence="2">Transposase MuDR plant domain-containing protein</fullName>
    </recommendedName>
</protein>
<dbReference type="InterPro" id="IPR004332">
    <property type="entry name" value="Transposase_MuDR"/>
</dbReference>
<sequence length="303" mass="35054">MVGERRNPDKVPEYGPDDLDIFFSFKVHYDGQFDVSMIQLPGYGKHYQIVCDEELLWFEDKIAENRVIDLNLECIQPLQAFRGDELILSQQPESQDLLYNHDEDNRATTYNKDNGAAEAVDIEEWPASFGNRPVGFGDEEGDEELTKEDAERAKSQRKNKGKYIVEEEEEAEADKDLPHGFGSDNNDGSKDLGSLDGSNGEEDAEGPVRKFIKKRYHEFNPRHDLQDPVFRLVMEFFRVDVFRKAIRAHYVKHKRIVKFKKNDPNRIRVVCKDEGCQLRANPDWNFVGMVEQLRSDTNMDASK</sequence>
<reference evidence="3" key="1">
    <citation type="journal article" date="2022" name="Plant J.">
        <title>Strategies of tolerance reflected in two North American maple genomes.</title>
        <authorList>
            <person name="McEvoy S.L."/>
            <person name="Sezen U.U."/>
            <person name="Trouern-Trend A."/>
            <person name="McMahon S.M."/>
            <person name="Schaberg P.G."/>
            <person name="Yang J."/>
            <person name="Wegrzyn J.L."/>
            <person name="Swenson N.G."/>
        </authorList>
    </citation>
    <scope>NUCLEOTIDE SEQUENCE</scope>
    <source>
        <strain evidence="3">NS2018</strain>
    </source>
</reference>
<feature type="compositionally biased region" description="Acidic residues" evidence="1">
    <location>
        <begin position="137"/>
        <end position="146"/>
    </location>
</feature>
<proteinExistence type="predicted"/>
<accession>A0AA39V7U9</accession>
<evidence type="ECO:0000259" key="2">
    <source>
        <dbReference type="Pfam" id="PF03108"/>
    </source>
</evidence>
<dbReference type="AlphaFoldDB" id="A0AA39V7U9"/>
<reference evidence="3" key="2">
    <citation type="submission" date="2023-06" db="EMBL/GenBank/DDBJ databases">
        <authorList>
            <person name="Swenson N.G."/>
            <person name="Wegrzyn J.L."/>
            <person name="Mcevoy S.L."/>
        </authorList>
    </citation>
    <scope>NUCLEOTIDE SEQUENCE</scope>
    <source>
        <strain evidence="3">NS2018</strain>
        <tissue evidence="3">Leaf</tissue>
    </source>
</reference>
<dbReference type="Proteomes" id="UP001168877">
    <property type="component" value="Unassembled WGS sequence"/>
</dbReference>
<dbReference type="Pfam" id="PF03108">
    <property type="entry name" value="DBD_Tnp_Mut"/>
    <property type="match status" value="1"/>
</dbReference>
<evidence type="ECO:0000256" key="1">
    <source>
        <dbReference type="SAM" id="MobiDB-lite"/>
    </source>
</evidence>
<keyword evidence="4" id="KW-1185">Reference proteome</keyword>
<evidence type="ECO:0000313" key="3">
    <source>
        <dbReference type="EMBL" id="KAK0578799.1"/>
    </source>
</evidence>